<reference evidence="11" key="2">
    <citation type="submission" date="2018-11" db="EMBL/GenBank/DDBJ databases">
        <authorList>
            <person name="Alioto T."/>
            <person name="Alioto T."/>
        </authorList>
    </citation>
    <scope>NUCLEOTIDE SEQUENCE</scope>
</reference>
<keyword evidence="5" id="KW-0007">Acetylation</keyword>
<keyword evidence="12" id="KW-1185">Reference proteome</keyword>
<comment type="subcellular location">
    <subcellularLocation>
        <location evidence="1">Cytoplasm</location>
    </subcellularLocation>
</comment>
<dbReference type="GO" id="GO:0042438">
    <property type="term" value="P:melanin biosynthetic process"/>
    <property type="evidence" value="ECO:0007669"/>
    <property type="project" value="UniProtKB-KW"/>
</dbReference>
<dbReference type="GO" id="GO:0005737">
    <property type="term" value="C:cytoplasm"/>
    <property type="evidence" value="ECO:0007669"/>
    <property type="project" value="UniProtKB-SubCell"/>
</dbReference>
<dbReference type="SUPFAM" id="SSF55331">
    <property type="entry name" value="Tautomerase/MIF"/>
    <property type="match status" value="1"/>
</dbReference>
<evidence type="ECO:0000256" key="4">
    <source>
        <dbReference type="ARBA" id="ARBA00022490"/>
    </source>
</evidence>
<dbReference type="PANTHER" id="PTHR11954">
    <property type="entry name" value="D-DOPACHROME DECARBOXYLASE"/>
    <property type="match status" value="1"/>
</dbReference>
<keyword evidence="7 11" id="KW-0456">Lyase</keyword>
<name>A0A451FY69_MYTGA</name>
<evidence type="ECO:0000256" key="6">
    <source>
        <dbReference type="ARBA" id="ARBA00023101"/>
    </source>
</evidence>
<dbReference type="Proteomes" id="UP000596742">
    <property type="component" value="Unassembled WGS sequence"/>
</dbReference>
<dbReference type="GO" id="GO:0033981">
    <property type="term" value="F:D-dopachrome decarboxylase activity"/>
    <property type="evidence" value="ECO:0007669"/>
    <property type="project" value="UniProtKB-EC"/>
</dbReference>
<evidence type="ECO:0000256" key="8">
    <source>
        <dbReference type="ARBA" id="ARBA00037460"/>
    </source>
</evidence>
<evidence type="ECO:0000313" key="12">
    <source>
        <dbReference type="Proteomes" id="UP000596742"/>
    </source>
</evidence>
<evidence type="ECO:0000256" key="1">
    <source>
        <dbReference type="ARBA" id="ARBA00004496"/>
    </source>
</evidence>
<evidence type="ECO:0000256" key="7">
    <source>
        <dbReference type="ARBA" id="ARBA00023239"/>
    </source>
</evidence>
<evidence type="ECO:0000313" key="10">
    <source>
        <dbReference type="EMBL" id="QAB05313.1"/>
    </source>
</evidence>
<comment type="subunit">
    <text evidence="3">Homotrimer.</text>
</comment>
<dbReference type="InterPro" id="IPR001398">
    <property type="entry name" value="Macrophage_inhib_fac"/>
</dbReference>
<keyword evidence="4" id="KW-0963">Cytoplasm</keyword>
<dbReference type="SMR" id="A0A451FY69"/>
<dbReference type="GO" id="GO:0050178">
    <property type="term" value="F:phenylpyruvate tautomerase activity"/>
    <property type="evidence" value="ECO:0007669"/>
    <property type="project" value="TreeGrafter"/>
</dbReference>
<organism evidence="10">
    <name type="scientific">Mytilus galloprovincialis</name>
    <name type="common">Mediterranean mussel</name>
    <dbReference type="NCBI Taxonomy" id="29158"/>
    <lineage>
        <taxon>Eukaryota</taxon>
        <taxon>Metazoa</taxon>
        <taxon>Spiralia</taxon>
        <taxon>Lophotrochozoa</taxon>
        <taxon>Mollusca</taxon>
        <taxon>Bivalvia</taxon>
        <taxon>Autobranchia</taxon>
        <taxon>Pteriomorphia</taxon>
        <taxon>Mytilida</taxon>
        <taxon>Mytiloidea</taxon>
        <taxon>Mytilidae</taxon>
        <taxon>Mytilinae</taxon>
        <taxon>Mytilus</taxon>
    </lineage>
</organism>
<reference evidence="10" key="3">
    <citation type="submission" date="2019-01" db="EMBL/GenBank/DDBJ databases">
        <title>A phylogenetic perspective on MIF-like protein genes in Bivalvia.</title>
        <authorList>
            <person name="Domeneghetti S."/>
            <person name="Gerdol M."/>
            <person name="Pallavicini A."/>
            <person name="Venier P."/>
        </authorList>
    </citation>
    <scope>NUCLEOTIDE SEQUENCE</scope>
    <source>
        <strain evidence="10">Mytgal_msDDT2</strain>
    </source>
</reference>
<protein>
    <recommendedName>
        <fullName evidence="9">D-dopachrome decarboxylase</fullName>
        <ecNumber evidence="9">4.1.1.84</ecNumber>
    </recommendedName>
</protein>
<dbReference type="EMBL" id="UYJE01002095">
    <property type="protein sequence ID" value="VDI07767.1"/>
    <property type="molecule type" value="Genomic_DNA"/>
</dbReference>
<comment type="similarity">
    <text evidence="2">Belongs to the MIF family.</text>
</comment>
<dbReference type="InterPro" id="IPR014347">
    <property type="entry name" value="Tautomerase/MIF_sf"/>
</dbReference>
<sequence length="127" mass="14786">MPKAVIHTNLKDKDVPEGFELRVTQKMGEVFEFPIEVIYVTLTTGDRISHNGSSDPMVFVDMVTVNKFSDETNPGYSRQFMKFFSDELKLPPHRVLIQYHDSQMGDFGCKRQPPEYKDDRYFLDNSK</sequence>
<gene>
    <name evidence="11" type="ORF">MGAL_10B061678</name>
</gene>
<evidence type="ECO:0000313" key="11">
    <source>
        <dbReference type="EMBL" id="VDI07767.1"/>
    </source>
</evidence>
<proteinExistence type="evidence at transcript level"/>
<accession>A0A451FY69</accession>
<dbReference type="EMBL" id="MH190400">
    <property type="protein sequence ID" value="QAB05313.1"/>
    <property type="molecule type" value="mRNA"/>
</dbReference>
<evidence type="ECO:0000256" key="9">
    <source>
        <dbReference type="ARBA" id="ARBA00038884"/>
    </source>
</evidence>
<dbReference type="EC" id="4.1.1.84" evidence="9"/>
<keyword evidence="6" id="KW-0470">Melanin biosynthesis</keyword>
<dbReference type="GO" id="GO:0005615">
    <property type="term" value="C:extracellular space"/>
    <property type="evidence" value="ECO:0007669"/>
    <property type="project" value="TreeGrafter"/>
</dbReference>
<evidence type="ECO:0000256" key="5">
    <source>
        <dbReference type="ARBA" id="ARBA00022990"/>
    </source>
</evidence>
<dbReference type="Pfam" id="PF01187">
    <property type="entry name" value="MIF"/>
    <property type="match status" value="1"/>
</dbReference>
<dbReference type="OrthoDB" id="6080988at2759"/>
<dbReference type="Gene3D" id="3.30.429.10">
    <property type="entry name" value="Macrophage Migration Inhibitory Factor"/>
    <property type="match status" value="1"/>
</dbReference>
<comment type="function">
    <text evidence="8">Tautomerization of D-dopachrome with decarboxylation to give 5,6-dihydroxyindole (DHI).</text>
</comment>
<reference evidence="10" key="1">
    <citation type="submission" date="2018-04" db="EMBL/GenBank/DDBJ databases">
        <authorList>
            <person name="Rosani U."/>
        </authorList>
    </citation>
    <scope>NUCLEOTIDE SEQUENCE</scope>
    <source>
        <strain evidence="10">Mytgal_msDDT2</strain>
    </source>
</reference>
<dbReference type="AlphaFoldDB" id="A0A451FY69"/>
<evidence type="ECO:0000256" key="3">
    <source>
        <dbReference type="ARBA" id="ARBA00011233"/>
    </source>
</evidence>
<evidence type="ECO:0000256" key="2">
    <source>
        <dbReference type="ARBA" id="ARBA00005851"/>
    </source>
</evidence>
<dbReference type="PANTHER" id="PTHR11954:SF22">
    <property type="entry name" value="D-DOPACHROME DECARBOXYLASE"/>
    <property type="match status" value="1"/>
</dbReference>